<gene>
    <name evidence="2" type="ORF">NITHO_4920003</name>
</gene>
<proteinExistence type="predicted"/>
<dbReference type="Pfam" id="PF10686">
    <property type="entry name" value="YAcAr"/>
    <property type="match status" value="1"/>
</dbReference>
<dbReference type="SUPFAM" id="SSF52309">
    <property type="entry name" value="N-(deoxy)ribosyltransferase-like"/>
    <property type="match status" value="1"/>
</dbReference>
<keyword evidence="3" id="KW-1185">Reference proteome</keyword>
<comment type="caution">
    <text evidence="2">The sequence shown here is derived from an EMBL/GenBank/DDBJ whole genome shotgun (WGS) entry which is preliminary data.</text>
</comment>
<reference evidence="2 3" key="1">
    <citation type="journal article" date="2012" name="ISME J.">
        <title>Nitrification expanded: discovery, physiology and genomics of a nitrite-oxidizing bacterium from the phylum Chloroflexi.</title>
        <authorList>
            <person name="Sorokin D.Y."/>
            <person name="Lucker S."/>
            <person name="Vejmelkova D."/>
            <person name="Kostrikina N.A."/>
            <person name="Kleerebezem R."/>
            <person name="Rijpstra W.I."/>
            <person name="Damste J.S."/>
            <person name="Le Paslier D."/>
            <person name="Muyzer G."/>
            <person name="Wagner M."/>
            <person name="van Loosdrecht M.C."/>
            <person name="Daims H."/>
        </authorList>
    </citation>
    <scope>NUCLEOTIDE SEQUENCE [LARGE SCALE GENOMIC DNA]</scope>
    <source>
        <strain evidence="3">none</strain>
    </source>
</reference>
<name>I4EL30_9BACT</name>
<protein>
    <recommendedName>
        <fullName evidence="1">YspA cpYpsA-related SLOG domain-containing protein</fullName>
    </recommendedName>
</protein>
<sequence length="126" mass="14086">MKVIIAGSREVTDYQVVAEAVELSGWGDQITEVVSGAARGVDTLGEHWATNRDRRRFIEVTRYRAKWGVYGPTAGKRRNWQMAEYADALVAVWDGMSPGTAHMIAAMTKLRKPVYVYLTQDPPNSL</sequence>
<dbReference type="AlphaFoldDB" id="I4EL30"/>
<evidence type="ECO:0000259" key="1">
    <source>
        <dbReference type="Pfam" id="PF10686"/>
    </source>
</evidence>
<evidence type="ECO:0000313" key="3">
    <source>
        <dbReference type="Proteomes" id="UP000004221"/>
    </source>
</evidence>
<dbReference type="OrthoDB" id="572639at2"/>
<dbReference type="InterPro" id="IPR019627">
    <property type="entry name" value="YAcAr"/>
</dbReference>
<dbReference type="EMBL" id="CAGS01000437">
    <property type="protein sequence ID" value="CCF85392.1"/>
    <property type="molecule type" value="Genomic_DNA"/>
</dbReference>
<dbReference type="Proteomes" id="UP000004221">
    <property type="component" value="Unassembled WGS sequence"/>
</dbReference>
<accession>I4EL30</accession>
<feature type="domain" description="YspA cpYpsA-related SLOG" evidence="1">
    <location>
        <begin position="1"/>
        <end position="67"/>
    </location>
</feature>
<dbReference type="RefSeq" id="WP_008480265.1">
    <property type="nucleotide sequence ID" value="NZ_CAGS01000437.1"/>
</dbReference>
<evidence type="ECO:0000313" key="2">
    <source>
        <dbReference type="EMBL" id="CCF85392.1"/>
    </source>
</evidence>
<organism evidence="2 3">
    <name type="scientific">Nitrolancea hollandica Lb</name>
    <dbReference type="NCBI Taxonomy" id="1129897"/>
    <lineage>
        <taxon>Bacteria</taxon>
        <taxon>Pseudomonadati</taxon>
        <taxon>Thermomicrobiota</taxon>
        <taxon>Thermomicrobia</taxon>
        <taxon>Sphaerobacterales</taxon>
        <taxon>Sphaerobacterineae</taxon>
        <taxon>Sphaerobacteraceae</taxon>
        <taxon>Nitrolancea</taxon>
    </lineage>
</organism>